<dbReference type="Proteomes" id="UP001348369">
    <property type="component" value="Chromosome"/>
</dbReference>
<protein>
    <submittedName>
        <fullName evidence="1">Uncharacterized protein</fullName>
    </submittedName>
</protein>
<reference evidence="1" key="1">
    <citation type="submission" date="2022-10" db="EMBL/GenBank/DDBJ databases">
        <title>The complete genomes of actinobacterial strains from the NBC collection.</title>
        <authorList>
            <person name="Joergensen T.S."/>
            <person name="Alvarez Arevalo M."/>
            <person name="Sterndorff E.B."/>
            <person name="Faurdal D."/>
            <person name="Vuksanovic O."/>
            <person name="Mourched A.-S."/>
            <person name="Charusanti P."/>
            <person name="Shaw S."/>
            <person name="Blin K."/>
            <person name="Weber T."/>
        </authorList>
    </citation>
    <scope>NUCLEOTIDE SEQUENCE</scope>
    <source>
        <strain evidence="1">NBC 01771</strain>
    </source>
</reference>
<dbReference type="EMBL" id="CP109109">
    <property type="protein sequence ID" value="WSC02867.1"/>
    <property type="molecule type" value="Genomic_DNA"/>
</dbReference>
<keyword evidence="2" id="KW-1185">Reference proteome</keyword>
<name>A0ACD4ZXX0_9ACTN</name>
<proteinExistence type="predicted"/>
<evidence type="ECO:0000313" key="2">
    <source>
        <dbReference type="Proteomes" id="UP001348369"/>
    </source>
</evidence>
<evidence type="ECO:0000313" key="1">
    <source>
        <dbReference type="EMBL" id="WSC02867.1"/>
    </source>
</evidence>
<accession>A0ACD4ZXX0</accession>
<organism evidence="1 2">
    <name type="scientific">Streptomyces scopuliridis</name>
    <dbReference type="NCBI Taxonomy" id="452529"/>
    <lineage>
        <taxon>Bacteria</taxon>
        <taxon>Bacillati</taxon>
        <taxon>Actinomycetota</taxon>
        <taxon>Actinomycetes</taxon>
        <taxon>Kitasatosporales</taxon>
        <taxon>Streptomycetaceae</taxon>
        <taxon>Streptomyces</taxon>
    </lineage>
</organism>
<sequence length="103" mass="11299">MPHVRDMYGQLSSPGRPAAAPGPVPVRDAHQGLAHRRHALVPAVREQRAPRGRRHPVQLHDLALRPGDRTGLQRGHQVVRLARGYALGGQERESLNRALVPAV</sequence>
<gene>
    <name evidence="1" type="ORF">OG835_41830</name>
</gene>